<protein>
    <submittedName>
        <fullName evidence="3">Uncharacterized protein</fullName>
    </submittedName>
</protein>
<gene>
    <name evidence="3" type="ORF">PoMZ_03872</name>
</gene>
<keyword evidence="2" id="KW-0472">Membrane</keyword>
<sequence length="235" mass="24488">MEAVGVAFLVIVIIVVFGGLGYFAFARWRANKLGLPPPTVASFNPFGQSEYGAQPASGGIGGWFSKLKGRNSRTAAGAYEGAAGVAADRGGRRGGGAALDPDEAWDTRVGNEVYGYEDQELGLHPQHGGSAYRMNLPDEDRNAATAAGRPGSPPTTRNPFGDDNAYEQPRGRGRSRDGGLNPFDDAAAAEPSTLRGLSPRPINTAVSPGTKGGNPNDPSSGDSPTGRRSIFRENV</sequence>
<evidence type="ECO:0000256" key="1">
    <source>
        <dbReference type="SAM" id="MobiDB-lite"/>
    </source>
</evidence>
<feature type="transmembrane region" description="Helical" evidence="2">
    <location>
        <begin position="6"/>
        <end position="25"/>
    </location>
</feature>
<evidence type="ECO:0000256" key="2">
    <source>
        <dbReference type="SAM" id="Phobius"/>
    </source>
</evidence>
<reference evidence="3 4" key="1">
    <citation type="journal article" date="2019" name="Mol. Biol. Evol.">
        <title>Blast fungal genomes show frequent chromosomal changes, gene gains and losses, and effector gene turnover.</title>
        <authorList>
            <person name="Gomez Luciano L.B."/>
            <person name="Jason Tsai I."/>
            <person name="Chuma I."/>
            <person name="Tosa Y."/>
            <person name="Chen Y.H."/>
            <person name="Li J.Y."/>
            <person name="Li M.Y."/>
            <person name="Jade Lu M.Y."/>
            <person name="Nakayashiki H."/>
            <person name="Li W.H."/>
        </authorList>
    </citation>
    <scope>NUCLEOTIDE SEQUENCE [LARGE SCALE GENOMIC DNA]</scope>
    <source>
        <strain evidence="3">MZ5-1-6</strain>
    </source>
</reference>
<proteinExistence type="predicted"/>
<dbReference type="Proteomes" id="UP000294847">
    <property type="component" value="Chromosome 3"/>
</dbReference>
<keyword evidence="2" id="KW-0812">Transmembrane</keyword>
<dbReference type="AlphaFoldDB" id="A0A4P7NDE8"/>
<feature type="region of interest" description="Disordered" evidence="1">
    <location>
        <begin position="82"/>
        <end position="104"/>
    </location>
</feature>
<organism evidence="3 4">
    <name type="scientific">Pyricularia oryzae</name>
    <name type="common">Rice blast fungus</name>
    <name type="synonym">Magnaporthe oryzae</name>
    <dbReference type="NCBI Taxonomy" id="318829"/>
    <lineage>
        <taxon>Eukaryota</taxon>
        <taxon>Fungi</taxon>
        <taxon>Dikarya</taxon>
        <taxon>Ascomycota</taxon>
        <taxon>Pezizomycotina</taxon>
        <taxon>Sordariomycetes</taxon>
        <taxon>Sordariomycetidae</taxon>
        <taxon>Magnaporthales</taxon>
        <taxon>Pyriculariaceae</taxon>
        <taxon>Pyricularia</taxon>
    </lineage>
</organism>
<accession>A0A4P7NDE8</accession>
<feature type="region of interest" description="Disordered" evidence="1">
    <location>
        <begin position="142"/>
        <end position="235"/>
    </location>
</feature>
<evidence type="ECO:0000313" key="3">
    <source>
        <dbReference type="EMBL" id="QBZ58914.1"/>
    </source>
</evidence>
<name>A0A4P7NDE8_PYROR</name>
<dbReference type="EMBL" id="CP034206">
    <property type="protein sequence ID" value="QBZ58914.1"/>
    <property type="molecule type" value="Genomic_DNA"/>
</dbReference>
<dbReference type="OMA" id="KNRNNRY"/>
<evidence type="ECO:0000313" key="4">
    <source>
        <dbReference type="Proteomes" id="UP000294847"/>
    </source>
</evidence>
<keyword evidence="2" id="KW-1133">Transmembrane helix</keyword>